<dbReference type="CDD" id="cd23992">
    <property type="entry name" value="PBP_GOBP"/>
    <property type="match status" value="1"/>
</dbReference>
<evidence type="ECO:0000256" key="5">
    <source>
        <dbReference type="ARBA" id="ARBA00023157"/>
    </source>
</evidence>
<name>A0A6H0D688_EPIBA</name>
<reference evidence="6" key="1">
    <citation type="submission" date="2020-03" db="EMBL/GenBank/DDBJ databases">
        <authorList>
            <person name="Jia H.R."/>
        </authorList>
    </citation>
    <scope>NUCLEOTIDE SEQUENCE</scope>
</reference>
<keyword evidence="5" id="KW-1015">Disulfide bond</keyword>
<dbReference type="Pfam" id="PF01395">
    <property type="entry name" value="PBP_GOBP"/>
    <property type="match status" value="1"/>
</dbReference>
<keyword evidence="4" id="KW-0732">Signal</keyword>
<dbReference type="InterPro" id="IPR036728">
    <property type="entry name" value="PBP_GOBP_sf"/>
</dbReference>
<dbReference type="Gene3D" id="1.10.238.20">
    <property type="entry name" value="Pheromone/general odorant binding protein domain"/>
    <property type="match status" value="1"/>
</dbReference>
<dbReference type="AlphaFoldDB" id="A0A6H0D688"/>
<evidence type="ECO:0000256" key="4">
    <source>
        <dbReference type="ARBA" id="ARBA00022729"/>
    </source>
</evidence>
<evidence type="ECO:0000256" key="1">
    <source>
        <dbReference type="ARBA" id="ARBA00004613"/>
    </source>
</evidence>
<accession>A0A6H0D688</accession>
<comment type="subcellular location">
    <subcellularLocation>
        <location evidence="1">Secreted</location>
    </subcellularLocation>
</comment>
<dbReference type="EMBL" id="MT247255">
    <property type="protein sequence ID" value="QIS77234.1"/>
    <property type="molecule type" value="mRNA"/>
</dbReference>
<evidence type="ECO:0000256" key="2">
    <source>
        <dbReference type="ARBA" id="ARBA00008098"/>
    </source>
</evidence>
<dbReference type="GO" id="GO:0005615">
    <property type="term" value="C:extracellular space"/>
    <property type="evidence" value="ECO:0007669"/>
    <property type="project" value="TreeGrafter"/>
</dbReference>
<sequence>MLAALASAANNLQMREDCARELQIKNYQRNTIPEGHLGKCFMKCMYEKNGVYDKENGFNIEKIYNEIKKHHSPRIAEGELLGLVENCVKESNKADDPCERVYRSSVCFDKLD</sequence>
<dbReference type="SUPFAM" id="SSF47565">
    <property type="entry name" value="Insect pheromone/odorant-binding proteins"/>
    <property type="match status" value="1"/>
</dbReference>
<protein>
    <submittedName>
        <fullName evidence="6">OBP45</fullName>
    </submittedName>
</protein>
<dbReference type="GO" id="GO:0007608">
    <property type="term" value="P:sensory perception of smell"/>
    <property type="evidence" value="ECO:0007669"/>
    <property type="project" value="TreeGrafter"/>
</dbReference>
<dbReference type="GO" id="GO:0005549">
    <property type="term" value="F:odorant binding"/>
    <property type="evidence" value="ECO:0007669"/>
    <property type="project" value="InterPro"/>
</dbReference>
<keyword evidence="3" id="KW-0964">Secreted</keyword>
<dbReference type="PANTHER" id="PTHR11857">
    <property type="entry name" value="ODORANT BINDING PROTEIN-RELATED"/>
    <property type="match status" value="1"/>
</dbReference>
<dbReference type="PANTHER" id="PTHR11857:SF46">
    <property type="entry name" value="GENERAL ODORANT-BINDING PROTEIN 99A-RELATED"/>
    <property type="match status" value="1"/>
</dbReference>
<organism evidence="6">
    <name type="scientific">Episyrphus balteatus</name>
    <name type="common">Marmalade hoverfly</name>
    <name type="synonym">Syrphus balteaus</name>
    <dbReference type="NCBI Taxonomy" id="286459"/>
    <lineage>
        <taxon>Eukaryota</taxon>
        <taxon>Metazoa</taxon>
        <taxon>Ecdysozoa</taxon>
        <taxon>Arthropoda</taxon>
        <taxon>Hexapoda</taxon>
        <taxon>Insecta</taxon>
        <taxon>Pterygota</taxon>
        <taxon>Neoptera</taxon>
        <taxon>Endopterygota</taxon>
        <taxon>Diptera</taxon>
        <taxon>Brachycera</taxon>
        <taxon>Muscomorpha</taxon>
        <taxon>Syrphoidea</taxon>
        <taxon>Syrphidae</taxon>
        <taxon>Syrphinae</taxon>
        <taxon>Syrphini</taxon>
        <taxon>Episyrphus</taxon>
    </lineage>
</organism>
<comment type="similarity">
    <text evidence="2">Belongs to the PBP/GOBP family.</text>
</comment>
<dbReference type="InterPro" id="IPR006170">
    <property type="entry name" value="PBP/GOBP"/>
</dbReference>
<dbReference type="SMART" id="SM00708">
    <property type="entry name" value="PhBP"/>
    <property type="match status" value="1"/>
</dbReference>
<proteinExistence type="evidence at transcript level"/>
<evidence type="ECO:0000313" key="6">
    <source>
        <dbReference type="EMBL" id="QIS77234.1"/>
    </source>
</evidence>
<evidence type="ECO:0000256" key="3">
    <source>
        <dbReference type="ARBA" id="ARBA00022525"/>
    </source>
</evidence>